<dbReference type="InterPro" id="IPR036621">
    <property type="entry name" value="Anticodon-bd_dom_sf"/>
</dbReference>
<dbReference type="InterPro" id="IPR018163">
    <property type="entry name" value="Thr/Ala-tRNA-synth_IIc_edit"/>
</dbReference>
<evidence type="ECO:0000256" key="9">
    <source>
        <dbReference type="ARBA" id="ARBA00022884"/>
    </source>
</evidence>
<dbReference type="InterPro" id="IPR002320">
    <property type="entry name" value="Thr-tRNA-ligase_IIa"/>
</dbReference>
<dbReference type="SUPFAM" id="SSF55186">
    <property type="entry name" value="ThrRS/AlaRS common domain"/>
    <property type="match status" value="1"/>
</dbReference>
<keyword evidence="5 13" id="KW-0479">Metal-binding</keyword>
<keyword evidence="8 13" id="KW-0067">ATP-binding</keyword>
<dbReference type="AlphaFoldDB" id="A0A1H7X455"/>
<dbReference type="PRINTS" id="PR01047">
    <property type="entry name" value="TRNASYNTHTHR"/>
</dbReference>
<evidence type="ECO:0000313" key="16">
    <source>
        <dbReference type="EMBL" id="SEM28483.1"/>
    </source>
</evidence>
<keyword evidence="4 13" id="KW-0436">Ligase</keyword>
<evidence type="ECO:0000256" key="3">
    <source>
        <dbReference type="ARBA" id="ARBA00022555"/>
    </source>
</evidence>
<dbReference type="InterPro" id="IPR006195">
    <property type="entry name" value="aa-tRNA-synth_II"/>
</dbReference>
<evidence type="ECO:0000256" key="8">
    <source>
        <dbReference type="ARBA" id="ARBA00022840"/>
    </source>
</evidence>
<keyword evidence="7 13" id="KW-0862">Zinc</keyword>
<dbReference type="Proteomes" id="UP000198744">
    <property type="component" value="Unassembled WGS sequence"/>
</dbReference>
<sequence>MKEIKIVLPDGSEKACPEGISVREVLSSWGQKTLAATVAARFNKSLVDLSRSLTEDGNLELVDVSSREGLEILRHSISHVMAQAVQDLFPGVLVSIGPAIEDGFYYDFEYNDTFTLEDLEKIENRMQEIVKADHPFVREEVSREEAITFFQGKGESYKVELLKDLPEEVKTVSLYKQGGYTDLCRGPHIPSTAMIRAFKLLNVAGAYWRGDERNKMLQRIYGTGFASEKDLEDYLKIIEEAKKRDHRKLGRDLDLFQVSEEAGAGLIIFHPKGTILRTLIEDWEKKEHLKRGYDMVMGPQILKVDLWKKSGHFDHYRENMYFTEVEGQSYGIKPMNCLAHMLIYKSKMRSYRDLPLRYFELGTVHRHEKTGVLHGLLRARQFTQDDAHILCTPEQLNSEIRAIADFVGYAMKIFGFDYEVELSTRPKDSIGTDADWELATSALEGALKDNLMTYDINEGDGAFYGPKIDFKLKDALKRKWQCATIQCDFTLPERFDLTYVGPDGEKHRPVMLHRVILGAIERFMGVLIEHYGGAFPVWLAPVQAVLLTVTDRHIPYGEAVYSQLMDAGIRVEKDFRNEKLGYKIREAQTQKVPYMLVIGDKEMASGQVAPRERGGDNLGAMPVSSFIALVQEKCGQYQ</sequence>
<dbReference type="Pfam" id="PF07973">
    <property type="entry name" value="tRNA_SAD"/>
    <property type="match status" value="1"/>
</dbReference>
<dbReference type="FunFam" id="3.40.50.800:FF:000001">
    <property type="entry name" value="Threonine--tRNA ligase"/>
    <property type="match status" value="1"/>
</dbReference>
<evidence type="ECO:0000256" key="6">
    <source>
        <dbReference type="ARBA" id="ARBA00022741"/>
    </source>
</evidence>
<protein>
    <recommendedName>
        <fullName evidence="13">Threonine--tRNA ligase</fullName>
        <ecNumber evidence="13">6.1.1.3</ecNumber>
    </recommendedName>
    <alternativeName>
        <fullName evidence="13">Threonyl-tRNA synthetase</fullName>
        <shortName evidence="13">ThrRS</shortName>
    </alternativeName>
</protein>
<dbReference type="Pfam" id="PF02824">
    <property type="entry name" value="TGS"/>
    <property type="match status" value="1"/>
</dbReference>
<dbReference type="InterPro" id="IPR004095">
    <property type="entry name" value="TGS"/>
</dbReference>
<reference evidence="16 17" key="1">
    <citation type="submission" date="2016-10" db="EMBL/GenBank/DDBJ databases">
        <authorList>
            <person name="de Groot N.N."/>
        </authorList>
    </citation>
    <scope>NUCLEOTIDE SEQUENCE [LARGE SCALE GENOMIC DNA]</scope>
    <source>
        <strain evidence="16 17">DSM 8423</strain>
    </source>
</reference>
<keyword evidence="9 13" id="KW-0694">RNA-binding</keyword>
<name>A0A1H7X455_9BACT</name>
<dbReference type="Pfam" id="PF03129">
    <property type="entry name" value="HGTP_anticodon"/>
    <property type="match status" value="1"/>
</dbReference>
<dbReference type="OrthoDB" id="9802304at2"/>
<feature type="domain" description="Aminoacyl-transfer RNA synthetases class-II family profile" evidence="14">
    <location>
        <begin position="233"/>
        <end position="536"/>
    </location>
</feature>
<dbReference type="InterPro" id="IPR012675">
    <property type="entry name" value="Beta-grasp_dom_sf"/>
</dbReference>
<dbReference type="GO" id="GO:0046872">
    <property type="term" value="F:metal ion binding"/>
    <property type="evidence" value="ECO:0007669"/>
    <property type="project" value="UniProtKB-KW"/>
</dbReference>
<evidence type="ECO:0000256" key="1">
    <source>
        <dbReference type="ARBA" id="ARBA00008226"/>
    </source>
</evidence>
<keyword evidence="6 13" id="KW-0547">Nucleotide-binding</keyword>
<feature type="domain" description="TGS" evidence="15">
    <location>
        <begin position="1"/>
        <end position="63"/>
    </location>
</feature>
<dbReference type="InterPro" id="IPR012947">
    <property type="entry name" value="tRNA_SAD"/>
</dbReference>
<dbReference type="Gene3D" id="3.30.54.20">
    <property type="match status" value="1"/>
</dbReference>
<comment type="catalytic activity">
    <reaction evidence="12 13">
        <text>tRNA(Thr) + L-threonine + ATP = L-threonyl-tRNA(Thr) + AMP + diphosphate + H(+)</text>
        <dbReference type="Rhea" id="RHEA:24624"/>
        <dbReference type="Rhea" id="RHEA-COMP:9670"/>
        <dbReference type="Rhea" id="RHEA-COMP:9704"/>
        <dbReference type="ChEBI" id="CHEBI:15378"/>
        <dbReference type="ChEBI" id="CHEBI:30616"/>
        <dbReference type="ChEBI" id="CHEBI:33019"/>
        <dbReference type="ChEBI" id="CHEBI:57926"/>
        <dbReference type="ChEBI" id="CHEBI:78442"/>
        <dbReference type="ChEBI" id="CHEBI:78534"/>
        <dbReference type="ChEBI" id="CHEBI:456215"/>
        <dbReference type="EC" id="6.1.1.3"/>
    </reaction>
</comment>
<evidence type="ECO:0000256" key="4">
    <source>
        <dbReference type="ARBA" id="ARBA00022598"/>
    </source>
</evidence>
<keyword evidence="17" id="KW-1185">Reference proteome</keyword>
<comment type="cofactor">
    <cofactor evidence="13">
        <name>Zn(2+)</name>
        <dbReference type="ChEBI" id="CHEBI:29105"/>
    </cofactor>
    <text evidence="13">Binds 1 zinc ion per subunit.</text>
</comment>
<accession>A0A1H7X455</accession>
<gene>
    <name evidence="13" type="primary">thrS</name>
    <name evidence="16" type="ORF">SAMN04489760_10947</name>
</gene>
<feature type="binding site" evidence="13">
    <location>
        <position position="388"/>
    </location>
    <ligand>
        <name>Zn(2+)</name>
        <dbReference type="ChEBI" id="CHEBI:29105"/>
        <note>catalytic</note>
    </ligand>
</feature>
<dbReference type="RefSeq" id="WP_093883167.1">
    <property type="nucleotide sequence ID" value="NZ_FOBS01000009.1"/>
</dbReference>
<dbReference type="GO" id="GO:0006435">
    <property type="term" value="P:threonyl-tRNA aminoacylation"/>
    <property type="evidence" value="ECO:0007669"/>
    <property type="project" value="UniProtKB-UniRule"/>
</dbReference>
<dbReference type="SUPFAM" id="SSF81271">
    <property type="entry name" value="TGS-like"/>
    <property type="match status" value="1"/>
</dbReference>
<dbReference type="SMART" id="SM00863">
    <property type="entry name" value="tRNA_SAD"/>
    <property type="match status" value="1"/>
</dbReference>
<dbReference type="Gene3D" id="3.30.980.10">
    <property type="entry name" value="Threonyl-trna Synthetase, Chain A, domain 2"/>
    <property type="match status" value="1"/>
</dbReference>
<keyword evidence="3 13" id="KW-0820">tRNA-binding</keyword>
<dbReference type="FunFam" id="3.30.980.10:FF:000005">
    <property type="entry name" value="Threonyl-tRNA synthetase, mitochondrial"/>
    <property type="match status" value="1"/>
</dbReference>
<evidence type="ECO:0000256" key="2">
    <source>
        <dbReference type="ARBA" id="ARBA00022490"/>
    </source>
</evidence>
<comment type="subcellular location">
    <subcellularLocation>
        <location evidence="13">Cytoplasm</location>
    </subcellularLocation>
</comment>
<dbReference type="EC" id="6.1.1.3" evidence="13"/>
<dbReference type="SUPFAM" id="SSF55681">
    <property type="entry name" value="Class II aaRS and biotin synthetases"/>
    <property type="match status" value="1"/>
</dbReference>
<evidence type="ECO:0000313" key="17">
    <source>
        <dbReference type="Proteomes" id="UP000198744"/>
    </source>
</evidence>
<evidence type="ECO:0000256" key="11">
    <source>
        <dbReference type="ARBA" id="ARBA00023146"/>
    </source>
</evidence>
<dbReference type="Gene3D" id="3.10.20.30">
    <property type="match status" value="1"/>
</dbReference>
<evidence type="ECO:0000259" key="15">
    <source>
        <dbReference type="PROSITE" id="PS51880"/>
    </source>
</evidence>
<dbReference type="PROSITE" id="PS50862">
    <property type="entry name" value="AA_TRNA_LIGASE_II"/>
    <property type="match status" value="1"/>
</dbReference>
<dbReference type="CDD" id="cd01667">
    <property type="entry name" value="TGS_ThrRS"/>
    <property type="match status" value="1"/>
</dbReference>
<dbReference type="Pfam" id="PF00587">
    <property type="entry name" value="tRNA-synt_2b"/>
    <property type="match status" value="1"/>
</dbReference>
<dbReference type="InterPro" id="IPR002314">
    <property type="entry name" value="aa-tRNA-synt_IIb"/>
</dbReference>
<dbReference type="CDD" id="cd00860">
    <property type="entry name" value="ThrRS_anticodon"/>
    <property type="match status" value="1"/>
</dbReference>
<evidence type="ECO:0000256" key="5">
    <source>
        <dbReference type="ARBA" id="ARBA00022723"/>
    </source>
</evidence>
<dbReference type="GO" id="GO:0005524">
    <property type="term" value="F:ATP binding"/>
    <property type="evidence" value="ECO:0007669"/>
    <property type="project" value="UniProtKB-UniRule"/>
</dbReference>
<dbReference type="CDD" id="cd00771">
    <property type="entry name" value="ThrRS_core"/>
    <property type="match status" value="1"/>
</dbReference>
<dbReference type="STRING" id="43775.SAMN04489760_10947"/>
<evidence type="ECO:0000256" key="13">
    <source>
        <dbReference type="HAMAP-Rule" id="MF_00184"/>
    </source>
</evidence>
<dbReference type="InterPro" id="IPR012676">
    <property type="entry name" value="TGS-like"/>
</dbReference>
<dbReference type="GO" id="GO:0004829">
    <property type="term" value="F:threonine-tRNA ligase activity"/>
    <property type="evidence" value="ECO:0007669"/>
    <property type="project" value="UniProtKB-UniRule"/>
</dbReference>
<dbReference type="Gene3D" id="3.40.50.800">
    <property type="entry name" value="Anticodon-binding domain"/>
    <property type="match status" value="1"/>
</dbReference>
<proteinExistence type="inferred from homology"/>
<dbReference type="Gene3D" id="3.30.930.10">
    <property type="entry name" value="Bira Bifunctional Protein, Domain 2"/>
    <property type="match status" value="1"/>
</dbReference>
<dbReference type="HAMAP" id="MF_00184">
    <property type="entry name" value="Thr_tRNA_synth"/>
    <property type="match status" value="1"/>
</dbReference>
<comment type="similarity">
    <text evidence="1 13">Belongs to the class-II aminoacyl-tRNA synthetase family.</text>
</comment>
<evidence type="ECO:0000256" key="12">
    <source>
        <dbReference type="ARBA" id="ARBA00049515"/>
    </source>
</evidence>
<keyword evidence="10 13" id="KW-0648">Protein biosynthesis</keyword>
<dbReference type="GO" id="GO:0005829">
    <property type="term" value="C:cytosol"/>
    <property type="evidence" value="ECO:0007669"/>
    <property type="project" value="TreeGrafter"/>
</dbReference>
<organism evidence="16 17">
    <name type="scientific">Syntrophus gentianae</name>
    <dbReference type="NCBI Taxonomy" id="43775"/>
    <lineage>
        <taxon>Bacteria</taxon>
        <taxon>Pseudomonadati</taxon>
        <taxon>Thermodesulfobacteriota</taxon>
        <taxon>Syntrophia</taxon>
        <taxon>Syntrophales</taxon>
        <taxon>Syntrophaceae</taxon>
        <taxon>Syntrophus</taxon>
    </lineage>
</organism>
<feature type="region of interest" description="Catalytic" evidence="13">
    <location>
        <begin position="245"/>
        <end position="536"/>
    </location>
</feature>
<dbReference type="InterPro" id="IPR033728">
    <property type="entry name" value="ThrRS_core"/>
</dbReference>
<feature type="binding site" evidence="13">
    <location>
        <position position="337"/>
    </location>
    <ligand>
        <name>Zn(2+)</name>
        <dbReference type="ChEBI" id="CHEBI:29105"/>
        <note>catalytic</note>
    </ligand>
</feature>
<dbReference type="NCBIfam" id="TIGR00418">
    <property type="entry name" value="thrS"/>
    <property type="match status" value="1"/>
</dbReference>
<dbReference type="GO" id="GO:0000049">
    <property type="term" value="F:tRNA binding"/>
    <property type="evidence" value="ECO:0007669"/>
    <property type="project" value="UniProtKB-KW"/>
</dbReference>
<dbReference type="FunFam" id="3.30.54.20:FF:000002">
    <property type="entry name" value="Threonine--tRNA ligase"/>
    <property type="match status" value="1"/>
</dbReference>
<dbReference type="PANTHER" id="PTHR11451">
    <property type="entry name" value="THREONINE-TRNA LIGASE"/>
    <property type="match status" value="1"/>
</dbReference>
<dbReference type="FunFam" id="3.30.930.10:FF:000002">
    <property type="entry name" value="Threonine--tRNA ligase"/>
    <property type="match status" value="1"/>
</dbReference>
<dbReference type="InterPro" id="IPR004154">
    <property type="entry name" value="Anticodon-bd"/>
</dbReference>
<evidence type="ECO:0000256" key="7">
    <source>
        <dbReference type="ARBA" id="ARBA00022833"/>
    </source>
</evidence>
<keyword evidence="2 13" id="KW-0963">Cytoplasm</keyword>
<dbReference type="InterPro" id="IPR045864">
    <property type="entry name" value="aa-tRNA-synth_II/BPL/LPL"/>
</dbReference>
<dbReference type="PROSITE" id="PS51880">
    <property type="entry name" value="TGS"/>
    <property type="match status" value="1"/>
</dbReference>
<dbReference type="InterPro" id="IPR047246">
    <property type="entry name" value="ThrRS_anticodon"/>
</dbReference>
<dbReference type="PANTHER" id="PTHR11451:SF44">
    <property type="entry name" value="THREONINE--TRNA LIGASE, CHLOROPLASTIC_MITOCHONDRIAL 2"/>
    <property type="match status" value="1"/>
</dbReference>
<dbReference type="EMBL" id="FOBS01000009">
    <property type="protein sequence ID" value="SEM28483.1"/>
    <property type="molecule type" value="Genomic_DNA"/>
</dbReference>
<evidence type="ECO:0000259" key="14">
    <source>
        <dbReference type="PROSITE" id="PS50862"/>
    </source>
</evidence>
<keyword evidence="11 13" id="KW-0030">Aminoacyl-tRNA synthetase</keyword>
<feature type="binding site" evidence="13">
    <location>
        <position position="513"/>
    </location>
    <ligand>
        <name>Zn(2+)</name>
        <dbReference type="ChEBI" id="CHEBI:29105"/>
        <note>catalytic</note>
    </ligand>
</feature>
<evidence type="ECO:0000256" key="10">
    <source>
        <dbReference type="ARBA" id="ARBA00022917"/>
    </source>
</evidence>
<dbReference type="SUPFAM" id="SSF52954">
    <property type="entry name" value="Class II aaRS ABD-related"/>
    <property type="match status" value="1"/>
</dbReference>
<comment type="subunit">
    <text evidence="13">Homodimer.</text>
</comment>